<keyword evidence="2" id="KW-1185">Reference proteome</keyword>
<organism evidence="1 2">
    <name type="scientific">Parelaphostrongylus tenuis</name>
    <name type="common">Meningeal worm</name>
    <dbReference type="NCBI Taxonomy" id="148309"/>
    <lineage>
        <taxon>Eukaryota</taxon>
        <taxon>Metazoa</taxon>
        <taxon>Ecdysozoa</taxon>
        <taxon>Nematoda</taxon>
        <taxon>Chromadorea</taxon>
        <taxon>Rhabditida</taxon>
        <taxon>Rhabditina</taxon>
        <taxon>Rhabditomorpha</taxon>
        <taxon>Strongyloidea</taxon>
        <taxon>Metastrongylidae</taxon>
        <taxon>Parelaphostrongylus</taxon>
    </lineage>
</organism>
<evidence type="ECO:0000313" key="2">
    <source>
        <dbReference type="Proteomes" id="UP001196413"/>
    </source>
</evidence>
<dbReference type="Proteomes" id="UP001196413">
    <property type="component" value="Unassembled WGS sequence"/>
</dbReference>
<protein>
    <submittedName>
        <fullName evidence="1">Uncharacterized protein</fullName>
    </submittedName>
</protein>
<reference evidence="1" key="1">
    <citation type="submission" date="2021-06" db="EMBL/GenBank/DDBJ databases">
        <title>Parelaphostrongylus tenuis whole genome reference sequence.</title>
        <authorList>
            <person name="Garwood T.J."/>
            <person name="Larsen P.A."/>
            <person name="Fountain-Jones N.M."/>
            <person name="Garbe J.R."/>
            <person name="Macchietto M.G."/>
            <person name="Kania S.A."/>
            <person name="Gerhold R.W."/>
            <person name="Richards J.E."/>
            <person name="Wolf T.M."/>
        </authorList>
    </citation>
    <scope>NUCLEOTIDE SEQUENCE</scope>
    <source>
        <strain evidence="1">MNPRO001-30</strain>
        <tissue evidence="1">Meninges</tissue>
    </source>
</reference>
<gene>
    <name evidence="1" type="ORF">KIN20_025725</name>
</gene>
<comment type="caution">
    <text evidence="1">The sequence shown here is derived from an EMBL/GenBank/DDBJ whole genome shotgun (WGS) entry which is preliminary data.</text>
</comment>
<evidence type="ECO:0000313" key="1">
    <source>
        <dbReference type="EMBL" id="KAJ1365431.1"/>
    </source>
</evidence>
<sequence>MDAVVRNSDEIINSYITPSLAIHHFTNHIMKVHQIFIGDQPPRASELIGCV</sequence>
<dbReference type="EMBL" id="JAHQIW010005268">
    <property type="protein sequence ID" value="KAJ1365431.1"/>
    <property type="molecule type" value="Genomic_DNA"/>
</dbReference>
<proteinExistence type="predicted"/>
<dbReference type="AlphaFoldDB" id="A0AAD5NAZ8"/>
<name>A0AAD5NAZ8_PARTN</name>
<accession>A0AAD5NAZ8</accession>